<reference evidence="1" key="1">
    <citation type="submission" date="2023-03" db="EMBL/GenBank/DDBJ databases">
        <title>Chitinimonas shenzhenensis gen. nov., sp. nov., a novel member of family Burkholderiaceae isolated from activated sludge collected in Shen Zhen, China.</title>
        <authorList>
            <person name="Wang X."/>
        </authorList>
    </citation>
    <scope>NUCLEOTIDE SEQUENCE</scope>
    <source>
        <strain evidence="1">DQS-5</strain>
    </source>
</reference>
<organism evidence="1 2">
    <name type="scientific">Parachitinimonas caeni</name>
    <dbReference type="NCBI Taxonomy" id="3031301"/>
    <lineage>
        <taxon>Bacteria</taxon>
        <taxon>Pseudomonadati</taxon>
        <taxon>Pseudomonadota</taxon>
        <taxon>Betaproteobacteria</taxon>
        <taxon>Neisseriales</taxon>
        <taxon>Chitinibacteraceae</taxon>
        <taxon>Parachitinimonas</taxon>
    </lineage>
</organism>
<dbReference type="RefSeq" id="WP_284103411.1">
    <property type="nucleotide sequence ID" value="NZ_JARRAF010000136.1"/>
</dbReference>
<comment type="caution">
    <text evidence="1">The sequence shown here is derived from an EMBL/GenBank/DDBJ whole genome shotgun (WGS) entry which is preliminary data.</text>
</comment>
<keyword evidence="2" id="KW-1185">Reference proteome</keyword>
<evidence type="ECO:0008006" key="3">
    <source>
        <dbReference type="Google" id="ProtNLM"/>
    </source>
</evidence>
<sequence>MRRQSDGYENLTDTELASLAVMQTLGRLRSDARIADLMGIGIFEVLIAAHARLLNLPLEHVRQHYGHAQSSMWSSATSIDGFRLCKFCGEAVRDDGSSNYHVCRDNE</sequence>
<evidence type="ECO:0000313" key="2">
    <source>
        <dbReference type="Proteomes" id="UP001172778"/>
    </source>
</evidence>
<accession>A0ABT7E447</accession>
<gene>
    <name evidence="1" type="ORF">PZA18_23985</name>
</gene>
<dbReference type="Proteomes" id="UP001172778">
    <property type="component" value="Unassembled WGS sequence"/>
</dbReference>
<evidence type="ECO:0000313" key="1">
    <source>
        <dbReference type="EMBL" id="MDK2127099.1"/>
    </source>
</evidence>
<name>A0ABT7E447_9NEIS</name>
<dbReference type="EMBL" id="JARRAF010000136">
    <property type="protein sequence ID" value="MDK2127099.1"/>
    <property type="molecule type" value="Genomic_DNA"/>
</dbReference>
<proteinExistence type="predicted"/>
<protein>
    <recommendedName>
        <fullName evidence="3">Flagellar transcriptional regulator FlhC</fullName>
    </recommendedName>
</protein>